<dbReference type="InterPro" id="IPR027558">
    <property type="entry name" value="Pre_pil_HX9DG_C"/>
</dbReference>
<gene>
    <name evidence="1" type="ORF">SDC9_196052</name>
</gene>
<organism evidence="1">
    <name type="scientific">bioreactor metagenome</name>
    <dbReference type="NCBI Taxonomy" id="1076179"/>
    <lineage>
        <taxon>unclassified sequences</taxon>
        <taxon>metagenomes</taxon>
        <taxon>ecological metagenomes</taxon>
    </lineage>
</organism>
<dbReference type="NCBIfam" id="TIGR04294">
    <property type="entry name" value="pre_pil_HX9DG"/>
    <property type="match status" value="1"/>
</dbReference>
<proteinExistence type="predicted"/>
<evidence type="ECO:0000313" key="1">
    <source>
        <dbReference type="EMBL" id="MPN48445.1"/>
    </source>
</evidence>
<comment type="caution">
    <text evidence="1">The sequence shown here is derived from an EMBL/GenBank/DDBJ whole genome shotgun (WGS) entry which is preliminary data.</text>
</comment>
<reference evidence="1" key="1">
    <citation type="submission" date="2019-08" db="EMBL/GenBank/DDBJ databases">
        <authorList>
            <person name="Kucharzyk K."/>
            <person name="Murdoch R.W."/>
            <person name="Higgins S."/>
            <person name="Loffler F."/>
        </authorList>
    </citation>
    <scope>NUCLEOTIDE SEQUENCE</scope>
</reference>
<sequence length="176" mass="19299">MYSNDYHDLAPATGNVFGGLFLLTSTNFNTSPSPYVEKTLFDCPSDSTKTVGTKDGWGNEGGWGATANRSYALNQAAGQVVWGPTFFVPYSYSRATTPSTDHLVFDFENGIVGSNAYNYGYEFYPNMWGNANFGYGGRHNDKVNLLLADGHVENFGLHNPQAAFESKYTLLNAGWL</sequence>
<dbReference type="AlphaFoldDB" id="A0A645IB10"/>
<protein>
    <submittedName>
        <fullName evidence="1">Uncharacterized protein</fullName>
    </submittedName>
</protein>
<accession>A0A645IB10</accession>
<dbReference type="EMBL" id="VSSQ01110773">
    <property type="protein sequence ID" value="MPN48445.1"/>
    <property type="molecule type" value="Genomic_DNA"/>
</dbReference>
<name>A0A645IB10_9ZZZZ</name>